<dbReference type="AlphaFoldDB" id="A0A517LYR1"/>
<evidence type="ECO:0000313" key="3">
    <source>
        <dbReference type="EMBL" id="QDS87766.1"/>
    </source>
</evidence>
<feature type="transmembrane region" description="Helical" evidence="2">
    <location>
        <begin position="181"/>
        <end position="202"/>
    </location>
</feature>
<feature type="region of interest" description="Disordered" evidence="1">
    <location>
        <begin position="325"/>
        <end position="351"/>
    </location>
</feature>
<gene>
    <name evidence="3" type="ORF">EC9_19480</name>
</gene>
<keyword evidence="2" id="KW-0812">Transmembrane</keyword>
<sequence length="351" mass="39504">MNRITFFLALVASIAIGSLTPRDGWAQPIEKVSQSGPVSVAISLDPPEPLIGDPVTLRIEVQAEQDVEVLMPEFGEALDRFAIVDFVPREAIDDAGKTILSQQYRLQPAGSGKQAIPPILIEYVDNRPDQRQAPEGFDAYEILTDAIPFTVQSVLPEDVAADLNPPLGRLEPRQPPAPARWPWVLALVAVCAAATPFAWRAYTDWQRRRRRKSAYEVARWRLDQLLRQPRISADEIDTFYVDLSNLVRHYLEDRFELRAPELTTEEFLNSLQASPDMTRDHQSLLREFLRQADLVKFAGAVPSDADIARSIDAASQFLEETRENAPLMEFDQDEPQHSEPQTPAATEVRNV</sequence>
<proteinExistence type="predicted"/>
<evidence type="ECO:0008006" key="5">
    <source>
        <dbReference type="Google" id="ProtNLM"/>
    </source>
</evidence>
<reference evidence="3 4" key="1">
    <citation type="submission" date="2019-02" db="EMBL/GenBank/DDBJ databases">
        <title>Deep-cultivation of Planctomycetes and their phenomic and genomic characterization uncovers novel biology.</title>
        <authorList>
            <person name="Wiegand S."/>
            <person name="Jogler M."/>
            <person name="Boedeker C."/>
            <person name="Pinto D."/>
            <person name="Vollmers J."/>
            <person name="Rivas-Marin E."/>
            <person name="Kohn T."/>
            <person name="Peeters S.H."/>
            <person name="Heuer A."/>
            <person name="Rast P."/>
            <person name="Oberbeckmann S."/>
            <person name="Bunk B."/>
            <person name="Jeske O."/>
            <person name="Meyerdierks A."/>
            <person name="Storesund J.E."/>
            <person name="Kallscheuer N."/>
            <person name="Luecker S."/>
            <person name="Lage O.M."/>
            <person name="Pohl T."/>
            <person name="Merkel B.J."/>
            <person name="Hornburger P."/>
            <person name="Mueller R.-W."/>
            <person name="Bruemmer F."/>
            <person name="Labrenz M."/>
            <person name="Spormann A.M."/>
            <person name="Op den Camp H."/>
            <person name="Overmann J."/>
            <person name="Amann R."/>
            <person name="Jetten M.S.M."/>
            <person name="Mascher T."/>
            <person name="Medema M.H."/>
            <person name="Devos D.P."/>
            <person name="Kaster A.-K."/>
            <person name="Ovreas L."/>
            <person name="Rohde M."/>
            <person name="Galperin M.Y."/>
            <person name="Jogler C."/>
        </authorList>
    </citation>
    <scope>NUCLEOTIDE SEQUENCE [LARGE SCALE GENOMIC DNA]</scope>
    <source>
        <strain evidence="3 4">EC9</strain>
    </source>
</reference>
<keyword evidence="2" id="KW-1133">Transmembrane helix</keyword>
<evidence type="ECO:0000256" key="2">
    <source>
        <dbReference type="SAM" id="Phobius"/>
    </source>
</evidence>
<keyword evidence="2" id="KW-0472">Membrane</keyword>
<dbReference type="OrthoDB" id="260093at2"/>
<name>A0A517LYR1_9BACT</name>
<dbReference type="RefSeq" id="WP_145344346.1">
    <property type="nucleotide sequence ID" value="NZ_CP036261.1"/>
</dbReference>
<keyword evidence="4" id="KW-1185">Reference proteome</keyword>
<dbReference type="EMBL" id="CP036261">
    <property type="protein sequence ID" value="QDS87766.1"/>
    <property type="molecule type" value="Genomic_DNA"/>
</dbReference>
<dbReference type="KEGG" id="ruv:EC9_19480"/>
<evidence type="ECO:0000256" key="1">
    <source>
        <dbReference type="SAM" id="MobiDB-lite"/>
    </source>
</evidence>
<organism evidence="3 4">
    <name type="scientific">Rosistilla ulvae</name>
    <dbReference type="NCBI Taxonomy" id="1930277"/>
    <lineage>
        <taxon>Bacteria</taxon>
        <taxon>Pseudomonadati</taxon>
        <taxon>Planctomycetota</taxon>
        <taxon>Planctomycetia</taxon>
        <taxon>Pirellulales</taxon>
        <taxon>Pirellulaceae</taxon>
        <taxon>Rosistilla</taxon>
    </lineage>
</organism>
<dbReference type="Proteomes" id="UP000319557">
    <property type="component" value="Chromosome"/>
</dbReference>
<evidence type="ECO:0000313" key="4">
    <source>
        <dbReference type="Proteomes" id="UP000319557"/>
    </source>
</evidence>
<protein>
    <recommendedName>
        <fullName evidence="5">Protein BatD</fullName>
    </recommendedName>
</protein>
<accession>A0A517LYR1</accession>